<dbReference type="KEGG" id="more:E1B28_004399"/>
<evidence type="ECO:0000313" key="5">
    <source>
        <dbReference type="Proteomes" id="UP001049176"/>
    </source>
</evidence>
<gene>
    <name evidence="4" type="ORF">E1B28_004399</name>
</gene>
<dbReference type="PANTHER" id="PTHR43730">
    <property type="entry name" value="BETA-MANNOSIDASE"/>
    <property type="match status" value="1"/>
</dbReference>
<keyword evidence="2" id="KW-0326">Glycosidase</keyword>
<organism evidence="4 5">
    <name type="scientific">Marasmius oreades</name>
    <name type="common">fairy-ring Marasmius</name>
    <dbReference type="NCBI Taxonomy" id="181124"/>
    <lineage>
        <taxon>Eukaryota</taxon>
        <taxon>Fungi</taxon>
        <taxon>Dikarya</taxon>
        <taxon>Basidiomycota</taxon>
        <taxon>Agaricomycotina</taxon>
        <taxon>Agaricomycetes</taxon>
        <taxon>Agaricomycetidae</taxon>
        <taxon>Agaricales</taxon>
        <taxon>Marasmiineae</taxon>
        <taxon>Marasmiaceae</taxon>
        <taxon>Marasmius</taxon>
    </lineage>
</organism>
<evidence type="ECO:0000259" key="3">
    <source>
        <dbReference type="Pfam" id="PF22666"/>
    </source>
</evidence>
<dbReference type="InterPro" id="IPR054593">
    <property type="entry name" value="Beta-mannosidase-like_N2"/>
</dbReference>
<reference evidence="4" key="1">
    <citation type="journal article" date="2021" name="Genome Biol. Evol.">
        <title>The assembled and annotated genome of the fairy-ring fungus Marasmius oreades.</title>
        <authorList>
            <person name="Hiltunen M."/>
            <person name="Ament-Velasquez S.L."/>
            <person name="Johannesson H."/>
        </authorList>
    </citation>
    <scope>NUCLEOTIDE SEQUENCE</scope>
    <source>
        <strain evidence="4">03SP1</strain>
    </source>
</reference>
<accession>A0A9P8AD66</accession>
<dbReference type="GO" id="GO:0004567">
    <property type="term" value="F:beta-mannosidase activity"/>
    <property type="evidence" value="ECO:0007669"/>
    <property type="project" value="TreeGrafter"/>
</dbReference>
<protein>
    <recommendedName>
        <fullName evidence="3">Beta-mannosidase-like galactose-binding domain-containing protein</fullName>
    </recommendedName>
</protein>
<dbReference type="GO" id="GO:0006516">
    <property type="term" value="P:glycoprotein catabolic process"/>
    <property type="evidence" value="ECO:0007669"/>
    <property type="project" value="TreeGrafter"/>
</dbReference>
<comment type="caution">
    <text evidence="4">The sequence shown here is derived from an EMBL/GenBank/DDBJ whole genome shotgun (WGS) entry which is preliminary data.</text>
</comment>
<proteinExistence type="predicted"/>
<evidence type="ECO:0000256" key="2">
    <source>
        <dbReference type="ARBA" id="ARBA00023295"/>
    </source>
</evidence>
<evidence type="ECO:0000256" key="1">
    <source>
        <dbReference type="ARBA" id="ARBA00022801"/>
    </source>
</evidence>
<dbReference type="RefSeq" id="XP_043013475.1">
    <property type="nucleotide sequence ID" value="XM_043148873.1"/>
</dbReference>
<dbReference type="Proteomes" id="UP001049176">
    <property type="component" value="Chromosome 2"/>
</dbReference>
<dbReference type="EMBL" id="CM032182">
    <property type="protein sequence ID" value="KAG7097005.1"/>
    <property type="molecule type" value="Genomic_DNA"/>
</dbReference>
<evidence type="ECO:0000313" key="4">
    <source>
        <dbReference type="EMBL" id="KAG7097005.1"/>
    </source>
</evidence>
<dbReference type="SUPFAM" id="SSF49785">
    <property type="entry name" value="Galactose-binding domain-like"/>
    <property type="match status" value="1"/>
</dbReference>
<feature type="domain" description="Beta-mannosidase-like galactose-binding" evidence="3">
    <location>
        <begin position="13"/>
        <end position="179"/>
    </location>
</feature>
<name>A0A9P8AD66_9AGAR</name>
<dbReference type="Pfam" id="PF22666">
    <property type="entry name" value="Glyco_hydro_2_N2"/>
    <property type="match status" value="1"/>
</dbReference>
<dbReference type="InterPro" id="IPR008979">
    <property type="entry name" value="Galactose-bd-like_sf"/>
</dbReference>
<dbReference type="OrthoDB" id="2866996at2759"/>
<dbReference type="AlphaFoldDB" id="A0A9P8AD66"/>
<sequence>MISSFNTRFLEDWSFTQVGGGEGTGDGEWLPVHQFPTTVHVELLHLKRIPDPFVGLHEWDVQWIGESQWTFKTSFKLSDGELAAPHIDLVFEGLDTFASIILNGTTILETANQFVEYRVDVKSSAKSENELVVNFDSAFMRGRDLEKEHGKLALWNGDSSRLHVRKAQYNYGWDWGMSLL</sequence>
<dbReference type="InterPro" id="IPR050887">
    <property type="entry name" value="Beta-mannosidase_GH2"/>
</dbReference>
<dbReference type="PANTHER" id="PTHR43730:SF1">
    <property type="entry name" value="BETA-MANNOSIDASE"/>
    <property type="match status" value="1"/>
</dbReference>
<keyword evidence="1" id="KW-0378">Hydrolase</keyword>
<dbReference type="GeneID" id="66073475"/>
<dbReference type="Gene3D" id="2.60.120.260">
    <property type="entry name" value="Galactose-binding domain-like"/>
    <property type="match status" value="1"/>
</dbReference>
<keyword evidence="5" id="KW-1185">Reference proteome</keyword>